<dbReference type="Gene3D" id="3.30.1310.10">
    <property type="entry name" value="Nucleoid-associated protein YbaB-like domain"/>
    <property type="match status" value="1"/>
</dbReference>
<evidence type="ECO:0000256" key="3">
    <source>
        <dbReference type="SAM" id="Coils"/>
    </source>
</evidence>
<name>A0A6G7Y4W2_9ACTN</name>
<dbReference type="InterPro" id="IPR004401">
    <property type="entry name" value="YbaB/EbfC"/>
</dbReference>
<gene>
    <name evidence="4" type="ORF">G7070_05650</name>
</gene>
<dbReference type="Pfam" id="PF02575">
    <property type="entry name" value="YbaB_DNA_bd"/>
    <property type="match status" value="1"/>
</dbReference>
<accession>A0A6G7Y4W2</accession>
<keyword evidence="2" id="KW-0963">Cytoplasm</keyword>
<dbReference type="Proteomes" id="UP000501058">
    <property type="component" value="Chromosome"/>
</dbReference>
<reference evidence="4 5" key="1">
    <citation type="submission" date="2020-03" db="EMBL/GenBank/DDBJ databases">
        <title>Propioniciclava sp. nov., isolated from Hydrophilus acuminatus.</title>
        <authorList>
            <person name="Hyun D.-W."/>
            <person name="Bae J.-W."/>
        </authorList>
    </citation>
    <scope>NUCLEOTIDE SEQUENCE [LARGE SCALE GENOMIC DNA]</scope>
    <source>
        <strain evidence="4 5">HDW11</strain>
    </source>
</reference>
<dbReference type="GO" id="GO:0005829">
    <property type="term" value="C:cytosol"/>
    <property type="evidence" value="ECO:0007669"/>
    <property type="project" value="TreeGrafter"/>
</dbReference>
<evidence type="ECO:0000256" key="1">
    <source>
        <dbReference type="ARBA" id="ARBA00023125"/>
    </source>
</evidence>
<dbReference type="PIRSF" id="PIRSF004555">
    <property type="entry name" value="UCP004555"/>
    <property type="match status" value="1"/>
</dbReference>
<comment type="similarity">
    <text evidence="2">Belongs to the YbaB/EbfC family.</text>
</comment>
<dbReference type="InterPro" id="IPR036894">
    <property type="entry name" value="YbaB-like_sf"/>
</dbReference>
<feature type="coiled-coil region" evidence="3">
    <location>
        <begin position="13"/>
        <end position="40"/>
    </location>
</feature>
<dbReference type="SUPFAM" id="SSF82607">
    <property type="entry name" value="YbaB-like"/>
    <property type="match status" value="1"/>
</dbReference>
<comment type="subunit">
    <text evidence="2">Homodimer.</text>
</comment>
<keyword evidence="3" id="KW-0175">Coiled coil</keyword>
<dbReference type="GO" id="GO:0043590">
    <property type="term" value="C:bacterial nucleoid"/>
    <property type="evidence" value="ECO:0007669"/>
    <property type="project" value="UniProtKB-UniRule"/>
</dbReference>
<dbReference type="GO" id="GO:0003677">
    <property type="term" value="F:DNA binding"/>
    <property type="evidence" value="ECO:0007669"/>
    <property type="project" value="UniProtKB-UniRule"/>
</dbReference>
<dbReference type="PANTHER" id="PTHR33449:SF1">
    <property type="entry name" value="NUCLEOID-ASSOCIATED PROTEIN YBAB"/>
    <property type="match status" value="1"/>
</dbReference>
<sequence length="107" mass="10896">MSMFGTEGGGFDMNALLAQAQAMQQQMADAQAQLAATTVEGTAGGDLVQVTMTGEGDVTQVVIAPSAIDPEDPETLGDLIVAALRDASSQVKAMAAASMPQIPNLPF</sequence>
<dbReference type="HAMAP" id="MF_00274">
    <property type="entry name" value="DNA_YbaB_EbfC"/>
    <property type="match status" value="1"/>
</dbReference>
<dbReference type="RefSeq" id="WP_166232656.1">
    <property type="nucleotide sequence ID" value="NZ_CP049865.1"/>
</dbReference>
<keyword evidence="5" id="KW-1185">Reference proteome</keyword>
<evidence type="ECO:0000256" key="2">
    <source>
        <dbReference type="HAMAP-Rule" id="MF_00274"/>
    </source>
</evidence>
<dbReference type="KEGG" id="prv:G7070_05650"/>
<comment type="function">
    <text evidence="2">Binds to DNA and alters its conformation. May be involved in regulation of gene expression, nucleoid organization and DNA protection.</text>
</comment>
<dbReference type="EMBL" id="CP049865">
    <property type="protein sequence ID" value="QIK71855.1"/>
    <property type="molecule type" value="Genomic_DNA"/>
</dbReference>
<proteinExistence type="inferred from homology"/>
<keyword evidence="1 2" id="KW-0238">DNA-binding</keyword>
<dbReference type="PANTHER" id="PTHR33449">
    <property type="entry name" value="NUCLEOID-ASSOCIATED PROTEIN YBAB"/>
    <property type="match status" value="1"/>
</dbReference>
<protein>
    <recommendedName>
        <fullName evidence="2">Nucleoid-associated protein G7070_05650</fullName>
    </recommendedName>
</protein>
<dbReference type="NCBIfam" id="TIGR00103">
    <property type="entry name" value="DNA_YbaB_EbfC"/>
    <property type="match status" value="1"/>
</dbReference>
<organism evidence="4 5">
    <name type="scientific">Propioniciclava coleopterorum</name>
    <dbReference type="NCBI Taxonomy" id="2714937"/>
    <lineage>
        <taxon>Bacteria</taxon>
        <taxon>Bacillati</taxon>
        <taxon>Actinomycetota</taxon>
        <taxon>Actinomycetes</taxon>
        <taxon>Propionibacteriales</taxon>
        <taxon>Propionibacteriaceae</taxon>
        <taxon>Propioniciclava</taxon>
    </lineage>
</organism>
<dbReference type="AlphaFoldDB" id="A0A6G7Y4W2"/>
<evidence type="ECO:0000313" key="5">
    <source>
        <dbReference type="Proteomes" id="UP000501058"/>
    </source>
</evidence>
<comment type="subcellular location">
    <subcellularLocation>
        <location evidence="2">Cytoplasm</location>
        <location evidence="2">Nucleoid</location>
    </subcellularLocation>
</comment>
<evidence type="ECO:0000313" key="4">
    <source>
        <dbReference type="EMBL" id="QIK71855.1"/>
    </source>
</evidence>